<sequence>MRLTFSRLLQVATLASSALGATLPTRGTEELVERASGTKYVFAHFIVGIVASYTQDDWANDMTLAQSIGIDGFALDIGMDPYNDQQLGYAYAAAAALDFKVFLSFDFSYWSSADTSLIAGNITQYASQSAQFTYNNDVFVSTFIGDGFDWSTVASESPALFACPNYQAASLSGGADGVSCGFNWNAWPSSDNAPIDQNMTTAGDQDYLNALGSMPYMMGVSPWFFTHYGPNSYDKNWIFYSDWLWNTRWEQVLQLAPQFVEIITWNDFSESHYVGPLHPDDTSVYAGGSTGAVEWVTGFPHDAWRDVAQVYIQAYKNGDSSPTVTTEELVYYYRPTPKDTTCSDSVAQPTGYEYDDDSVFVIAMTSSPGTVVITSGSNAPVSIPVVAGINTVSAPMGLGSQTFELQRNGAAVIQGTSSQDISNTCTVYNFNAYVGSVKA</sequence>
<evidence type="ECO:0000313" key="2">
    <source>
        <dbReference type="EMBL" id="EIW78758.1"/>
    </source>
</evidence>
<dbReference type="KEGG" id="cput:CONPUDRAFT_83242"/>
<keyword evidence="2" id="KW-0378">Hydrolase</keyword>
<dbReference type="InterPro" id="IPR005197">
    <property type="entry name" value="Glyco_hydro_71"/>
</dbReference>
<dbReference type="Pfam" id="PF03659">
    <property type="entry name" value="Glyco_hydro_71"/>
    <property type="match status" value="1"/>
</dbReference>
<dbReference type="RefSeq" id="XP_007770556.1">
    <property type="nucleotide sequence ID" value="XM_007772366.1"/>
</dbReference>
<dbReference type="OrthoDB" id="3257981at2759"/>
<evidence type="ECO:0000256" key="1">
    <source>
        <dbReference type="SAM" id="SignalP"/>
    </source>
</evidence>
<dbReference type="AlphaFoldDB" id="A0A5M3MHQ3"/>
<dbReference type="CDD" id="cd11577">
    <property type="entry name" value="GH71"/>
    <property type="match status" value="1"/>
</dbReference>
<organism evidence="2 3">
    <name type="scientific">Coniophora puteana (strain RWD-64-598)</name>
    <name type="common">Brown rot fungus</name>
    <dbReference type="NCBI Taxonomy" id="741705"/>
    <lineage>
        <taxon>Eukaryota</taxon>
        <taxon>Fungi</taxon>
        <taxon>Dikarya</taxon>
        <taxon>Basidiomycota</taxon>
        <taxon>Agaricomycotina</taxon>
        <taxon>Agaricomycetes</taxon>
        <taxon>Agaricomycetidae</taxon>
        <taxon>Boletales</taxon>
        <taxon>Coniophorineae</taxon>
        <taxon>Coniophoraceae</taxon>
        <taxon>Coniophora</taxon>
    </lineage>
</organism>
<dbReference type="EMBL" id="JH711581">
    <property type="protein sequence ID" value="EIW78758.1"/>
    <property type="molecule type" value="Genomic_DNA"/>
</dbReference>
<accession>A0A5M3MHQ3</accession>
<dbReference type="GO" id="GO:0051118">
    <property type="term" value="F:glucan endo-1,3-alpha-glucosidase activity"/>
    <property type="evidence" value="ECO:0007669"/>
    <property type="project" value="InterPro"/>
</dbReference>
<dbReference type="GeneID" id="19210554"/>
<comment type="caution">
    <text evidence="2">The sequence shown here is derived from an EMBL/GenBank/DDBJ whole genome shotgun (WGS) entry which is preliminary data.</text>
</comment>
<feature type="chain" id="PRO_5024374506" evidence="1">
    <location>
        <begin position="21"/>
        <end position="439"/>
    </location>
</feature>
<name>A0A5M3MHQ3_CONPW</name>
<dbReference type="Proteomes" id="UP000053558">
    <property type="component" value="Unassembled WGS sequence"/>
</dbReference>
<proteinExistence type="predicted"/>
<keyword evidence="1" id="KW-0732">Signal</keyword>
<feature type="signal peptide" evidence="1">
    <location>
        <begin position="1"/>
        <end position="20"/>
    </location>
</feature>
<evidence type="ECO:0000313" key="3">
    <source>
        <dbReference type="Proteomes" id="UP000053558"/>
    </source>
</evidence>
<dbReference type="Gene3D" id="3.20.20.80">
    <property type="entry name" value="Glycosidases"/>
    <property type="match status" value="1"/>
</dbReference>
<keyword evidence="3" id="KW-1185">Reference proteome</keyword>
<protein>
    <submittedName>
        <fullName evidence="2">Glycoside hydrolase family 71 protein</fullName>
    </submittedName>
</protein>
<gene>
    <name evidence="2" type="ORF">CONPUDRAFT_83242</name>
</gene>
<reference evidence="3" key="1">
    <citation type="journal article" date="2012" name="Science">
        <title>The Paleozoic origin of enzymatic lignin decomposition reconstructed from 31 fungal genomes.</title>
        <authorList>
            <person name="Floudas D."/>
            <person name="Binder M."/>
            <person name="Riley R."/>
            <person name="Barry K."/>
            <person name="Blanchette R.A."/>
            <person name="Henrissat B."/>
            <person name="Martinez A.T."/>
            <person name="Otillar R."/>
            <person name="Spatafora J.W."/>
            <person name="Yadav J.S."/>
            <person name="Aerts A."/>
            <person name="Benoit I."/>
            <person name="Boyd A."/>
            <person name="Carlson A."/>
            <person name="Copeland A."/>
            <person name="Coutinho P.M."/>
            <person name="de Vries R.P."/>
            <person name="Ferreira P."/>
            <person name="Findley K."/>
            <person name="Foster B."/>
            <person name="Gaskell J."/>
            <person name="Glotzer D."/>
            <person name="Gorecki P."/>
            <person name="Heitman J."/>
            <person name="Hesse C."/>
            <person name="Hori C."/>
            <person name="Igarashi K."/>
            <person name="Jurgens J.A."/>
            <person name="Kallen N."/>
            <person name="Kersten P."/>
            <person name="Kohler A."/>
            <person name="Kuees U."/>
            <person name="Kumar T.K.A."/>
            <person name="Kuo A."/>
            <person name="LaButti K."/>
            <person name="Larrondo L.F."/>
            <person name="Lindquist E."/>
            <person name="Ling A."/>
            <person name="Lombard V."/>
            <person name="Lucas S."/>
            <person name="Lundell T."/>
            <person name="Martin R."/>
            <person name="McLaughlin D.J."/>
            <person name="Morgenstern I."/>
            <person name="Morin E."/>
            <person name="Murat C."/>
            <person name="Nagy L.G."/>
            <person name="Nolan M."/>
            <person name="Ohm R.A."/>
            <person name="Patyshakuliyeva A."/>
            <person name="Rokas A."/>
            <person name="Ruiz-Duenas F.J."/>
            <person name="Sabat G."/>
            <person name="Salamov A."/>
            <person name="Samejima M."/>
            <person name="Schmutz J."/>
            <person name="Slot J.C."/>
            <person name="St John F."/>
            <person name="Stenlid J."/>
            <person name="Sun H."/>
            <person name="Sun S."/>
            <person name="Syed K."/>
            <person name="Tsang A."/>
            <person name="Wiebenga A."/>
            <person name="Young D."/>
            <person name="Pisabarro A."/>
            <person name="Eastwood D.C."/>
            <person name="Martin F."/>
            <person name="Cullen D."/>
            <person name="Grigoriev I.V."/>
            <person name="Hibbett D.S."/>
        </authorList>
    </citation>
    <scope>NUCLEOTIDE SEQUENCE [LARGE SCALE GENOMIC DNA]</scope>
    <source>
        <strain evidence="3">RWD-64-598 SS2</strain>
    </source>
</reference>